<evidence type="ECO:0000256" key="3">
    <source>
        <dbReference type="ARBA" id="ARBA00022695"/>
    </source>
</evidence>
<dbReference type="NCBIfam" id="TIGR01128">
    <property type="entry name" value="holA"/>
    <property type="match status" value="1"/>
</dbReference>
<dbReference type="InterPro" id="IPR027417">
    <property type="entry name" value="P-loop_NTPase"/>
</dbReference>
<protein>
    <recommendedName>
        <fullName evidence="1">DNA-directed DNA polymerase</fullName>
        <ecNumber evidence="1">2.7.7.7</ecNumber>
    </recommendedName>
</protein>
<dbReference type="InterPro" id="IPR005790">
    <property type="entry name" value="DNA_polIII_delta"/>
</dbReference>
<evidence type="ECO:0000256" key="2">
    <source>
        <dbReference type="ARBA" id="ARBA00022679"/>
    </source>
</evidence>
<gene>
    <name evidence="8" type="ORF">MNBD_DELTA04-1332</name>
</gene>
<evidence type="ECO:0000256" key="7">
    <source>
        <dbReference type="ARBA" id="ARBA00049244"/>
    </source>
</evidence>
<dbReference type="GO" id="GO:0003887">
    <property type="term" value="F:DNA-directed DNA polymerase activity"/>
    <property type="evidence" value="ECO:0007669"/>
    <property type="project" value="UniProtKB-KW"/>
</dbReference>
<dbReference type="EMBL" id="UOEY01000105">
    <property type="protein sequence ID" value="VAW40573.1"/>
    <property type="molecule type" value="Genomic_DNA"/>
</dbReference>
<dbReference type="EC" id="2.7.7.7" evidence="1"/>
<keyword evidence="5" id="KW-0239">DNA-directed DNA polymerase</keyword>
<organism evidence="8">
    <name type="scientific">hydrothermal vent metagenome</name>
    <dbReference type="NCBI Taxonomy" id="652676"/>
    <lineage>
        <taxon>unclassified sequences</taxon>
        <taxon>metagenomes</taxon>
        <taxon>ecological metagenomes</taxon>
    </lineage>
</organism>
<reference evidence="8" key="1">
    <citation type="submission" date="2018-06" db="EMBL/GenBank/DDBJ databases">
        <authorList>
            <person name="Zhirakovskaya E."/>
        </authorList>
    </citation>
    <scope>NUCLEOTIDE SEQUENCE</scope>
</reference>
<dbReference type="PANTHER" id="PTHR34388">
    <property type="entry name" value="DNA POLYMERASE III SUBUNIT DELTA"/>
    <property type="match status" value="1"/>
</dbReference>
<evidence type="ECO:0000313" key="8">
    <source>
        <dbReference type="EMBL" id="VAW40573.1"/>
    </source>
</evidence>
<keyword evidence="3 8" id="KW-0548">Nucleotidyltransferase</keyword>
<dbReference type="InterPro" id="IPR008921">
    <property type="entry name" value="DNA_pol3_clamp-load_cplx_C"/>
</dbReference>
<dbReference type="GO" id="GO:0006261">
    <property type="term" value="P:DNA-templated DNA replication"/>
    <property type="evidence" value="ECO:0007669"/>
    <property type="project" value="TreeGrafter"/>
</dbReference>
<evidence type="ECO:0000256" key="1">
    <source>
        <dbReference type="ARBA" id="ARBA00012417"/>
    </source>
</evidence>
<evidence type="ECO:0000256" key="6">
    <source>
        <dbReference type="ARBA" id="ARBA00034754"/>
    </source>
</evidence>
<dbReference type="Gene3D" id="1.10.8.60">
    <property type="match status" value="1"/>
</dbReference>
<keyword evidence="2 8" id="KW-0808">Transferase</keyword>
<dbReference type="GO" id="GO:0009360">
    <property type="term" value="C:DNA polymerase III complex"/>
    <property type="evidence" value="ECO:0007669"/>
    <property type="project" value="TreeGrafter"/>
</dbReference>
<name>A0A3B0VJT6_9ZZZZ</name>
<sequence length="455" mass="49619">MAIFTKDRLDALINGIKGDKDGIAKVYLLVGERFFCRQAAARVCEALLAAGGILHAIDGDQENFVTTLGKLRSFSLLPGRQVYRVSDTRLFISKKVANSLWGRAAKARNNNDLVTAGRYLGAMLAAAGLDAGEPENDPGSLSAARWKKLFGFARPPGDLSWTKGIAATAGGGGKEPAAAGPDDPAQLLEKTLEAGLPGPNVLVLLAEDVDKRKRLYKLLKDQYVVVDLSVDQGSSAQAQKAQKSVLRELIDKTLADFNKTMAPGVADLLLERVGFHPVAAVTETGKLALFAGTRKQINRDDLDALVGRTRQEVLFELTGALGKRNLERALLVAGRLQENGIHPLAVVATLRNYARTLLLFRVLQQQPQFEYGRSVPFAVFQRQCLPRLKERQVWQKELSGHPYAVYMQFQAAAAFSPVVLKNWLQLLLGAELRLKGSPLAPATVLRHLLIAMLEK</sequence>
<accession>A0A3B0VJT6</accession>
<comment type="catalytic activity">
    <reaction evidence="7">
        <text>DNA(n) + a 2'-deoxyribonucleoside 5'-triphosphate = DNA(n+1) + diphosphate</text>
        <dbReference type="Rhea" id="RHEA:22508"/>
        <dbReference type="Rhea" id="RHEA-COMP:17339"/>
        <dbReference type="Rhea" id="RHEA-COMP:17340"/>
        <dbReference type="ChEBI" id="CHEBI:33019"/>
        <dbReference type="ChEBI" id="CHEBI:61560"/>
        <dbReference type="ChEBI" id="CHEBI:173112"/>
        <dbReference type="EC" id="2.7.7.7"/>
    </reaction>
</comment>
<keyword evidence="4" id="KW-0235">DNA replication</keyword>
<proteinExistence type="inferred from homology"/>
<dbReference type="Gene3D" id="1.20.272.10">
    <property type="match status" value="1"/>
</dbReference>
<evidence type="ECO:0000256" key="4">
    <source>
        <dbReference type="ARBA" id="ARBA00022705"/>
    </source>
</evidence>
<dbReference type="AlphaFoldDB" id="A0A3B0VJT6"/>
<dbReference type="Gene3D" id="3.40.50.300">
    <property type="entry name" value="P-loop containing nucleotide triphosphate hydrolases"/>
    <property type="match status" value="1"/>
</dbReference>
<evidence type="ECO:0000256" key="5">
    <source>
        <dbReference type="ARBA" id="ARBA00022932"/>
    </source>
</evidence>
<dbReference type="GO" id="GO:0003677">
    <property type="term" value="F:DNA binding"/>
    <property type="evidence" value="ECO:0007669"/>
    <property type="project" value="InterPro"/>
</dbReference>
<dbReference type="PANTHER" id="PTHR34388:SF1">
    <property type="entry name" value="DNA POLYMERASE III SUBUNIT DELTA"/>
    <property type="match status" value="1"/>
</dbReference>
<comment type="similarity">
    <text evidence="6">Belongs to the DNA polymerase HolA subunit family.</text>
</comment>
<dbReference type="SUPFAM" id="SSF48019">
    <property type="entry name" value="post-AAA+ oligomerization domain-like"/>
    <property type="match status" value="1"/>
</dbReference>